<evidence type="ECO:0000256" key="3">
    <source>
        <dbReference type="ARBA" id="ARBA00022833"/>
    </source>
</evidence>
<gene>
    <name evidence="5" type="ORF">O3G_MSEX001991</name>
</gene>
<evidence type="ECO:0000256" key="1">
    <source>
        <dbReference type="ARBA" id="ARBA00022723"/>
    </source>
</evidence>
<dbReference type="AlphaFoldDB" id="A0A921YLN4"/>
<evidence type="ECO:0000313" key="5">
    <source>
        <dbReference type="EMBL" id="KAG6441713.1"/>
    </source>
</evidence>
<evidence type="ECO:0000259" key="4">
    <source>
        <dbReference type="Pfam" id="PF04500"/>
    </source>
</evidence>
<feature type="domain" description="FLYWCH-type" evidence="4">
    <location>
        <begin position="44"/>
        <end position="102"/>
    </location>
</feature>
<feature type="domain" description="FLYWCH-type" evidence="4">
    <location>
        <begin position="122"/>
        <end position="179"/>
    </location>
</feature>
<dbReference type="InterPro" id="IPR007588">
    <property type="entry name" value="Znf_FLYWCH"/>
</dbReference>
<proteinExistence type="predicted"/>
<accession>A0A921YLN4</accession>
<reference evidence="5" key="2">
    <citation type="submission" date="2020-12" db="EMBL/GenBank/DDBJ databases">
        <authorList>
            <person name="Kanost M."/>
        </authorList>
    </citation>
    <scope>NUCLEOTIDE SEQUENCE</scope>
</reference>
<keyword evidence="3" id="KW-0862">Zinc</keyword>
<keyword evidence="2" id="KW-0863">Zinc-finger</keyword>
<protein>
    <recommendedName>
        <fullName evidence="4">FLYWCH-type domain-containing protein</fullName>
    </recommendedName>
</protein>
<dbReference type="Proteomes" id="UP000791440">
    <property type="component" value="Unassembled WGS sequence"/>
</dbReference>
<evidence type="ECO:0000313" key="6">
    <source>
        <dbReference type="Proteomes" id="UP000791440"/>
    </source>
</evidence>
<name>A0A921YLN4_MANSE</name>
<keyword evidence="1" id="KW-0479">Metal-binding</keyword>
<keyword evidence="6" id="KW-1185">Reference proteome</keyword>
<comment type="caution">
    <text evidence="5">The sequence shown here is derived from an EMBL/GenBank/DDBJ whole genome shotgun (WGS) entry which is preliminary data.</text>
</comment>
<dbReference type="Pfam" id="PF04500">
    <property type="entry name" value="FLYWCH"/>
    <property type="match status" value="2"/>
</dbReference>
<dbReference type="EMBL" id="JH668288">
    <property type="protein sequence ID" value="KAG6441713.1"/>
    <property type="molecule type" value="Genomic_DNA"/>
</dbReference>
<sequence length="204" mass="23825">MLNLKFKTSIEPQKALKNNEIFTTIIYEEGISGIDPHSDNTALFVDSRKGKTILQYNGHRYRKAYKSRNGTRWTCSKSKNCTAFLYLNDEDEIIMAHQKHLHPRPVIFENVDSEQHDTAVVITSRKGKEMLLFRQYTYRKQYDKGNRARWVCSTLKNCHACVFTDSSNYITSACEDHCHDPPKYYMKPDHILDAIREPIILETD</sequence>
<dbReference type="GO" id="GO:0008270">
    <property type="term" value="F:zinc ion binding"/>
    <property type="evidence" value="ECO:0007669"/>
    <property type="project" value="UniProtKB-KW"/>
</dbReference>
<evidence type="ECO:0000256" key="2">
    <source>
        <dbReference type="ARBA" id="ARBA00022771"/>
    </source>
</evidence>
<reference evidence="5" key="1">
    <citation type="journal article" date="2016" name="Insect Biochem. Mol. Biol.">
        <title>Multifaceted biological insights from a draft genome sequence of the tobacco hornworm moth, Manduca sexta.</title>
        <authorList>
            <person name="Kanost M.R."/>
            <person name="Arrese E.L."/>
            <person name="Cao X."/>
            <person name="Chen Y.R."/>
            <person name="Chellapilla S."/>
            <person name="Goldsmith M.R."/>
            <person name="Grosse-Wilde E."/>
            <person name="Heckel D.G."/>
            <person name="Herndon N."/>
            <person name="Jiang H."/>
            <person name="Papanicolaou A."/>
            <person name="Qu J."/>
            <person name="Soulages J.L."/>
            <person name="Vogel H."/>
            <person name="Walters J."/>
            <person name="Waterhouse R.M."/>
            <person name="Ahn S.J."/>
            <person name="Almeida F.C."/>
            <person name="An C."/>
            <person name="Aqrawi P."/>
            <person name="Bretschneider A."/>
            <person name="Bryant W.B."/>
            <person name="Bucks S."/>
            <person name="Chao H."/>
            <person name="Chevignon G."/>
            <person name="Christen J.M."/>
            <person name="Clarke D.F."/>
            <person name="Dittmer N.T."/>
            <person name="Ferguson L.C.F."/>
            <person name="Garavelou S."/>
            <person name="Gordon K.H.J."/>
            <person name="Gunaratna R.T."/>
            <person name="Han Y."/>
            <person name="Hauser F."/>
            <person name="He Y."/>
            <person name="Heidel-Fischer H."/>
            <person name="Hirsh A."/>
            <person name="Hu Y."/>
            <person name="Jiang H."/>
            <person name="Kalra D."/>
            <person name="Klinner C."/>
            <person name="Konig C."/>
            <person name="Kovar C."/>
            <person name="Kroll A.R."/>
            <person name="Kuwar S.S."/>
            <person name="Lee S.L."/>
            <person name="Lehman R."/>
            <person name="Li K."/>
            <person name="Li Z."/>
            <person name="Liang H."/>
            <person name="Lovelace S."/>
            <person name="Lu Z."/>
            <person name="Mansfield J.H."/>
            <person name="McCulloch K.J."/>
            <person name="Mathew T."/>
            <person name="Morton B."/>
            <person name="Muzny D.M."/>
            <person name="Neunemann D."/>
            <person name="Ongeri F."/>
            <person name="Pauchet Y."/>
            <person name="Pu L.L."/>
            <person name="Pyrousis I."/>
            <person name="Rao X.J."/>
            <person name="Redding A."/>
            <person name="Roesel C."/>
            <person name="Sanchez-Gracia A."/>
            <person name="Schaack S."/>
            <person name="Shukla A."/>
            <person name="Tetreau G."/>
            <person name="Wang Y."/>
            <person name="Xiong G.H."/>
            <person name="Traut W."/>
            <person name="Walsh T.K."/>
            <person name="Worley K.C."/>
            <person name="Wu D."/>
            <person name="Wu W."/>
            <person name="Wu Y.Q."/>
            <person name="Zhang X."/>
            <person name="Zou Z."/>
            <person name="Zucker H."/>
            <person name="Briscoe A.D."/>
            <person name="Burmester T."/>
            <person name="Clem R.J."/>
            <person name="Feyereisen R."/>
            <person name="Grimmelikhuijzen C.J.P."/>
            <person name="Hamodrakas S.J."/>
            <person name="Hansson B.S."/>
            <person name="Huguet E."/>
            <person name="Jermiin L.S."/>
            <person name="Lan Q."/>
            <person name="Lehman H.K."/>
            <person name="Lorenzen M."/>
            <person name="Merzendorfer H."/>
            <person name="Michalopoulos I."/>
            <person name="Morton D.B."/>
            <person name="Muthukrishnan S."/>
            <person name="Oakeshott J.G."/>
            <person name="Palmer W."/>
            <person name="Park Y."/>
            <person name="Passarelli A.L."/>
            <person name="Rozas J."/>
            <person name="Schwartz L.M."/>
            <person name="Smith W."/>
            <person name="Southgate A."/>
            <person name="Vilcinskas A."/>
            <person name="Vogt R."/>
            <person name="Wang P."/>
            <person name="Werren J."/>
            <person name="Yu X.Q."/>
            <person name="Zhou J.J."/>
            <person name="Brown S.J."/>
            <person name="Scherer S.E."/>
            <person name="Richards S."/>
            <person name="Blissard G.W."/>
        </authorList>
    </citation>
    <scope>NUCLEOTIDE SEQUENCE</scope>
</reference>
<organism evidence="5 6">
    <name type="scientific">Manduca sexta</name>
    <name type="common">Tobacco hawkmoth</name>
    <name type="synonym">Tobacco hornworm</name>
    <dbReference type="NCBI Taxonomy" id="7130"/>
    <lineage>
        <taxon>Eukaryota</taxon>
        <taxon>Metazoa</taxon>
        <taxon>Ecdysozoa</taxon>
        <taxon>Arthropoda</taxon>
        <taxon>Hexapoda</taxon>
        <taxon>Insecta</taxon>
        <taxon>Pterygota</taxon>
        <taxon>Neoptera</taxon>
        <taxon>Endopterygota</taxon>
        <taxon>Lepidoptera</taxon>
        <taxon>Glossata</taxon>
        <taxon>Ditrysia</taxon>
        <taxon>Bombycoidea</taxon>
        <taxon>Sphingidae</taxon>
        <taxon>Sphinginae</taxon>
        <taxon>Sphingini</taxon>
        <taxon>Manduca</taxon>
    </lineage>
</organism>